<evidence type="ECO:0000256" key="4">
    <source>
        <dbReference type="ARBA" id="ARBA00022684"/>
    </source>
</evidence>
<dbReference type="GO" id="GO:0046872">
    <property type="term" value="F:metal ion binding"/>
    <property type="evidence" value="ECO:0007669"/>
    <property type="project" value="TreeGrafter"/>
</dbReference>
<dbReference type="InterPro" id="IPR007370">
    <property type="entry name" value="Glu_cys_ligase"/>
</dbReference>
<organism evidence="11 12">
    <name type="scientific">Thiogranum longum</name>
    <dbReference type="NCBI Taxonomy" id="1537524"/>
    <lineage>
        <taxon>Bacteria</taxon>
        <taxon>Pseudomonadati</taxon>
        <taxon>Pseudomonadota</taxon>
        <taxon>Gammaproteobacteria</taxon>
        <taxon>Chromatiales</taxon>
        <taxon>Ectothiorhodospiraceae</taxon>
        <taxon>Thiogranum</taxon>
    </lineage>
</organism>
<dbReference type="NCBIfam" id="TIGR01434">
    <property type="entry name" value="glu_cys_ligase"/>
    <property type="match status" value="1"/>
</dbReference>
<protein>
    <recommendedName>
        <fullName evidence="8">Glutamate--cysteine ligase</fullName>
        <ecNumber evidence="8">6.3.2.2</ecNumber>
    </recommendedName>
    <alternativeName>
        <fullName evidence="8">Gamma-ECS</fullName>
        <shortName evidence="8">GCS</shortName>
    </alternativeName>
    <alternativeName>
        <fullName evidence="8">Gamma-glutamylcysteine synthetase</fullName>
    </alternativeName>
</protein>
<dbReference type="AlphaFoldDB" id="A0A4V2PGV8"/>
<gene>
    <name evidence="8" type="primary">gshA</name>
    <name evidence="11" type="ORF">DFR30_1634</name>
</gene>
<dbReference type="InterPro" id="IPR014746">
    <property type="entry name" value="Gln_synth/guanido_kin_cat_dom"/>
</dbReference>
<evidence type="ECO:0000256" key="1">
    <source>
        <dbReference type="ARBA" id="ARBA00005006"/>
    </source>
</evidence>
<comment type="catalytic activity">
    <reaction evidence="7 8 9">
        <text>L-cysteine + L-glutamate + ATP = gamma-L-glutamyl-L-cysteine + ADP + phosphate + H(+)</text>
        <dbReference type="Rhea" id="RHEA:13285"/>
        <dbReference type="ChEBI" id="CHEBI:15378"/>
        <dbReference type="ChEBI" id="CHEBI:29985"/>
        <dbReference type="ChEBI" id="CHEBI:30616"/>
        <dbReference type="ChEBI" id="CHEBI:35235"/>
        <dbReference type="ChEBI" id="CHEBI:43474"/>
        <dbReference type="ChEBI" id="CHEBI:58173"/>
        <dbReference type="ChEBI" id="CHEBI:456216"/>
        <dbReference type="EC" id="6.3.2.2"/>
    </reaction>
</comment>
<keyword evidence="4 8" id="KW-0317">Glutathione biosynthesis</keyword>
<comment type="similarity">
    <text evidence="2 8">Belongs to the glutamate--cysteine ligase type 1 family. Type 1 subfamily.</text>
</comment>
<evidence type="ECO:0000256" key="8">
    <source>
        <dbReference type="HAMAP-Rule" id="MF_00578"/>
    </source>
</evidence>
<evidence type="ECO:0000256" key="9">
    <source>
        <dbReference type="RuleBase" id="RU004391"/>
    </source>
</evidence>
<accession>A0A4V2PGV8</accession>
<evidence type="ECO:0000256" key="7">
    <source>
        <dbReference type="ARBA" id="ARBA00048819"/>
    </source>
</evidence>
<dbReference type="Gene3D" id="3.30.590.20">
    <property type="match status" value="1"/>
</dbReference>
<evidence type="ECO:0000256" key="5">
    <source>
        <dbReference type="ARBA" id="ARBA00022741"/>
    </source>
</evidence>
<dbReference type="PANTHER" id="PTHR38761">
    <property type="entry name" value="GLUTAMATE--CYSTEINE LIGASE"/>
    <property type="match status" value="1"/>
</dbReference>
<dbReference type="RefSeq" id="WP_132972165.1">
    <property type="nucleotide sequence ID" value="NZ_SMFX01000001.1"/>
</dbReference>
<evidence type="ECO:0000259" key="10">
    <source>
        <dbReference type="Pfam" id="PF04262"/>
    </source>
</evidence>
<dbReference type="GO" id="GO:0005829">
    <property type="term" value="C:cytosol"/>
    <property type="evidence" value="ECO:0007669"/>
    <property type="project" value="TreeGrafter"/>
</dbReference>
<comment type="pathway">
    <text evidence="1 8 9">Sulfur metabolism; glutathione biosynthesis; glutathione from L-cysteine and L-glutamate: step 1/2.</text>
</comment>
<dbReference type="EC" id="6.3.2.2" evidence="8"/>
<dbReference type="Pfam" id="PF04262">
    <property type="entry name" value="Glu_cys_ligase"/>
    <property type="match status" value="1"/>
</dbReference>
<evidence type="ECO:0000256" key="3">
    <source>
        <dbReference type="ARBA" id="ARBA00022598"/>
    </source>
</evidence>
<evidence type="ECO:0000313" key="12">
    <source>
        <dbReference type="Proteomes" id="UP000295707"/>
    </source>
</evidence>
<dbReference type="SUPFAM" id="SSF55931">
    <property type="entry name" value="Glutamine synthetase/guanido kinase"/>
    <property type="match status" value="1"/>
</dbReference>
<keyword evidence="3 8" id="KW-0436">Ligase</keyword>
<dbReference type="PANTHER" id="PTHR38761:SF1">
    <property type="entry name" value="GLUTAMATE--CYSTEINE LIGASE"/>
    <property type="match status" value="1"/>
</dbReference>
<dbReference type="UniPathway" id="UPA00142">
    <property type="reaction ID" value="UER00209"/>
</dbReference>
<feature type="domain" description="Glutamate--cysteine ligase" evidence="10">
    <location>
        <begin position="10"/>
        <end position="380"/>
    </location>
</feature>
<dbReference type="GO" id="GO:0004357">
    <property type="term" value="F:glutamate-cysteine ligase activity"/>
    <property type="evidence" value="ECO:0007669"/>
    <property type="project" value="UniProtKB-UniRule"/>
</dbReference>
<evidence type="ECO:0000313" key="11">
    <source>
        <dbReference type="EMBL" id="TCK18356.1"/>
    </source>
</evidence>
<keyword evidence="6 8" id="KW-0067">ATP-binding</keyword>
<comment type="caution">
    <text evidence="11">The sequence shown here is derived from an EMBL/GenBank/DDBJ whole genome shotgun (WGS) entry which is preliminary data.</text>
</comment>
<name>A0A4V2PGV8_9GAMM</name>
<keyword evidence="12" id="KW-1185">Reference proteome</keyword>
<dbReference type="Proteomes" id="UP000295707">
    <property type="component" value="Unassembled WGS sequence"/>
</dbReference>
<evidence type="ECO:0000256" key="6">
    <source>
        <dbReference type="ARBA" id="ARBA00022840"/>
    </source>
</evidence>
<dbReference type="GO" id="GO:0005524">
    <property type="term" value="F:ATP binding"/>
    <property type="evidence" value="ECO:0007669"/>
    <property type="project" value="UniProtKB-KW"/>
</dbReference>
<reference evidence="11 12" key="1">
    <citation type="submission" date="2019-03" db="EMBL/GenBank/DDBJ databases">
        <title>Genomic Encyclopedia of Type Strains, Phase IV (KMG-IV): sequencing the most valuable type-strain genomes for metagenomic binning, comparative biology and taxonomic classification.</title>
        <authorList>
            <person name="Goeker M."/>
        </authorList>
    </citation>
    <scope>NUCLEOTIDE SEQUENCE [LARGE SCALE GENOMIC DNA]</scope>
    <source>
        <strain evidence="11 12">DSM 19610</strain>
    </source>
</reference>
<dbReference type="OrthoDB" id="9803907at2"/>
<dbReference type="EMBL" id="SMFX01000001">
    <property type="protein sequence ID" value="TCK18356.1"/>
    <property type="molecule type" value="Genomic_DNA"/>
</dbReference>
<dbReference type="GO" id="GO:0006750">
    <property type="term" value="P:glutathione biosynthetic process"/>
    <property type="evidence" value="ECO:0007669"/>
    <property type="project" value="UniProtKB-UniRule"/>
</dbReference>
<proteinExistence type="inferred from homology"/>
<evidence type="ECO:0000256" key="2">
    <source>
        <dbReference type="ARBA" id="ARBA00008772"/>
    </source>
</evidence>
<dbReference type="HAMAP" id="MF_00578">
    <property type="entry name" value="Glu_cys_ligase"/>
    <property type="match status" value="1"/>
</dbReference>
<dbReference type="InterPro" id="IPR006334">
    <property type="entry name" value="Glut_cys_ligase"/>
</dbReference>
<sequence>MYRTAQQRLKRLLDLQHTQLMRNSAIGVEKESLRVNARGSIAQTPHPVKLGSALTHPCITTDFSEALAEFITPPLQQVQDVLGFLRDTQQYVYQCLDDEFLWATSMPCVVDGETSIPIADYGTSNSGMMKHVYRKGLGYRHGCTMQVIAGVHFNYSFPPEFWPIYAELEGNRMPMQDFISESYMGLIRNLQRFGWLIPYLFGASPAICKSFIGSKDTKLQSFNENTYYEPWATSLRMGDIGYQNNRENETGIKASYDNLQSYIDSLICAITTPCPEFEKIGIKVDGEWRQLNANILQIENEYYSTIRPKQIVTGNEMPSLALRRRGVAYVELRSLDVNAFDPLGINERQMYFLECFLLFCLLHESPPISLSERRAIDENELKTAHQGRDPELKLTRDNTPVLLSTWAGELLSEMHGVCELLDKSTEGSPYCNALAAQQKKVDNPELTPSARMLQEMRDRGEGFYHFAKRMSEIHQHFFTNLPMREDSQRFYSELATKSIEDQKAREAADVLNFDEYLKQYFSQV</sequence>
<keyword evidence="5 8" id="KW-0547">Nucleotide-binding</keyword>